<accession>A0ABS7DAY5</accession>
<comment type="caution">
    <text evidence="2">The sequence shown here is derived from an EMBL/GenBank/DDBJ whole genome shotgun (WGS) entry which is preliminary data.</text>
</comment>
<feature type="transmembrane region" description="Helical" evidence="1">
    <location>
        <begin position="5"/>
        <end position="21"/>
    </location>
</feature>
<evidence type="ECO:0000313" key="3">
    <source>
        <dbReference type="Proteomes" id="UP000812277"/>
    </source>
</evidence>
<name>A0ABS7DAY5_9BACL</name>
<proteinExistence type="predicted"/>
<keyword evidence="1" id="KW-0472">Membrane</keyword>
<gene>
    <name evidence="2" type="ORF">K0T92_20545</name>
</gene>
<keyword evidence="1" id="KW-1133">Transmembrane helix</keyword>
<protein>
    <submittedName>
        <fullName evidence="2">Uncharacterized protein</fullName>
    </submittedName>
</protein>
<dbReference type="Proteomes" id="UP000812277">
    <property type="component" value="Unassembled WGS sequence"/>
</dbReference>
<reference evidence="2 3" key="1">
    <citation type="submission" date="2021-07" db="EMBL/GenBank/DDBJ databases">
        <title>Paenibacillus radiodurans sp. nov., isolated from the southeastern edge of Tengger Desert.</title>
        <authorList>
            <person name="Zhang G."/>
        </authorList>
    </citation>
    <scope>NUCLEOTIDE SEQUENCE [LARGE SCALE GENOMIC DNA]</scope>
    <source>
        <strain evidence="2 3">DT7-4</strain>
    </source>
</reference>
<organism evidence="2 3">
    <name type="scientific">Paenibacillus oenotherae</name>
    <dbReference type="NCBI Taxonomy" id="1435645"/>
    <lineage>
        <taxon>Bacteria</taxon>
        <taxon>Bacillati</taxon>
        <taxon>Bacillota</taxon>
        <taxon>Bacilli</taxon>
        <taxon>Bacillales</taxon>
        <taxon>Paenibacillaceae</taxon>
        <taxon>Paenibacillus</taxon>
    </lineage>
</organism>
<evidence type="ECO:0000313" key="2">
    <source>
        <dbReference type="EMBL" id="MBW7477109.1"/>
    </source>
</evidence>
<dbReference type="EMBL" id="JAHZIJ010000020">
    <property type="protein sequence ID" value="MBW7477109.1"/>
    <property type="molecule type" value="Genomic_DNA"/>
</dbReference>
<keyword evidence="1" id="KW-0812">Transmembrane</keyword>
<sequence>MKASYFLCITLIVAFIYLLEWRGIPQNSLKERAAFLMLTSIGWLLAVLLLFFPAISGPSRWIDALFSPIVHMFS</sequence>
<dbReference type="RefSeq" id="WP_219874360.1">
    <property type="nucleotide sequence ID" value="NZ_JAHZIJ010000020.1"/>
</dbReference>
<evidence type="ECO:0000256" key="1">
    <source>
        <dbReference type="SAM" id="Phobius"/>
    </source>
</evidence>
<keyword evidence="3" id="KW-1185">Reference proteome</keyword>
<feature type="transmembrane region" description="Helical" evidence="1">
    <location>
        <begin position="33"/>
        <end position="52"/>
    </location>
</feature>